<keyword evidence="3" id="KW-1185">Reference proteome</keyword>
<evidence type="ECO:0000313" key="3">
    <source>
        <dbReference type="Proteomes" id="UP000694409"/>
    </source>
</evidence>
<evidence type="ECO:0000313" key="2">
    <source>
        <dbReference type="Ensembl" id="ENSSCAP00000021525.1"/>
    </source>
</evidence>
<reference evidence="2" key="1">
    <citation type="submission" date="2025-08" db="UniProtKB">
        <authorList>
            <consortium name="Ensembl"/>
        </authorList>
    </citation>
    <scope>IDENTIFICATION</scope>
</reference>
<reference evidence="2" key="2">
    <citation type="submission" date="2025-09" db="UniProtKB">
        <authorList>
            <consortium name="Ensembl"/>
        </authorList>
    </citation>
    <scope>IDENTIFICATION</scope>
</reference>
<organism evidence="2 3">
    <name type="scientific">Serinus canaria</name>
    <name type="common">Island canary</name>
    <name type="synonym">Fringilla canaria</name>
    <dbReference type="NCBI Taxonomy" id="9135"/>
    <lineage>
        <taxon>Eukaryota</taxon>
        <taxon>Metazoa</taxon>
        <taxon>Chordata</taxon>
        <taxon>Craniata</taxon>
        <taxon>Vertebrata</taxon>
        <taxon>Euteleostomi</taxon>
        <taxon>Archelosauria</taxon>
        <taxon>Archosauria</taxon>
        <taxon>Dinosauria</taxon>
        <taxon>Saurischia</taxon>
        <taxon>Theropoda</taxon>
        <taxon>Coelurosauria</taxon>
        <taxon>Aves</taxon>
        <taxon>Neognathae</taxon>
        <taxon>Neoaves</taxon>
        <taxon>Telluraves</taxon>
        <taxon>Australaves</taxon>
        <taxon>Passeriformes</taxon>
        <taxon>Passeroidea</taxon>
        <taxon>Fringillidae</taxon>
        <taxon>Carduelinae</taxon>
        <taxon>Serinus</taxon>
    </lineage>
</organism>
<proteinExistence type="predicted"/>
<sequence>SVPSIPPWPCSPPSPLCCQAQGTGSPCHPSTGSSCHPSTASSCHPIWQPVLGEMPSLGSSRYQPAHQKRN</sequence>
<protein>
    <submittedName>
        <fullName evidence="2">Uncharacterized protein</fullName>
    </submittedName>
</protein>
<accession>A0A8C9NQJ1</accession>
<dbReference type="Ensembl" id="ENSSCAT00000023998.1">
    <property type="protein sequence ID" value="ENSSCAP00000021525.1"/>
    <property type="gene ID" value="ENSSCAG00000015463.1"/>
</dbReference>
<dbReference type="Proteomes" id="UP000694409">
    <property type="component" value="Unassembled WGS sequence"/>
</dbReference>
<evidence type="ECO:0000256" key="1">
    <source>
        <dbReference type="SAM" id="MobiDB-lite"/>
    </source>
</evidence>
<dbReference type="AlphaFoldDB" id="A0A8C9NQJ1"/>
<feature type="region of interest" description="Disordered" evidence="1">
    <location>
        <begin position="21"/>
        <end position="41"/>
    </location>
</feature>
<name>A0A8C9NQJ1_SERCA</name>